<comment type="caution">
    <text evidence="1">The sequence shown here is derived from an EMBL/GenBank/DDBJ whole genome shotgun (WGS) entry which is preliminary data.</text>
</comment>
<dbReference type="Proteomes" id="UP000606900">
    <property type="component" value="Unassembled WGS sequence"/>
</dbReference>
<evidence type="ECO:0000313" key="2">
    <source>
        <dbReference type="Proteomes" id="UP000606900"/>
    </source>
</evidence>
<organism evidence="1 2">
    <name type="scientific">Methanobacterium formicicum</name>
    <dbReference type="NCBI Taxonomy" id="2162"/>
    <lineage>
        <taxon>Archaea</taxon>
        <taxon>Methanobacteriati</taxon>
        <taxon>Methanobacteriota</taxon>
        <taxon>Methanomada group</taxon>
        <taxon>Methanobacteria</taxon>
        <taxon>Methanobacteriales</taxon>
        <taxon>Methanobacteriaceae</taxon>
        <taxon>Methanobacterium</taxon>
    </lineage>
</organism>
<evidence type="ECO:0000313" key="1">
    <source>
        <dbReference type="EMBL" id="MBF4475794.1"/>
    </source>
</evidence>
<accession>A0A843AXC0</accession>
<dbReference type="EMBL" id="JADIIL010000037">
    <property type="protein sequence ID" value="MBF4475794.1"/>
    <property type="molecule type" value="Genomic_DNA"/>
</dbReference>
<dbReference type="RefSeq" id="WP_276699807.1">
    <property type="nucleotide sequence ID" value="NZ_JADIIL010000037.1"/>
</dbReference>
<proteinExistence type="predicted"/>
<name>A0A843AXC0_METFO</name>
<protein>
    <submittedName>
        <fullName evidence="1">Uncharacterized protein</fullName>
    </submittedName>
</protein>
<gene>
    <name evidence="1" type="ORF">ISP06_10060</name>
</gene>
<sequence length="466" mass="53863">MMGEDVIKKNEVPRLGRHPTRIVLESLGELEFRSISGRDSKIIFELLKRVGDDKEFALALLHNQLVKPEIDLEKFRDFSDSDIRLLIKEFIKDEYNLSDYFNETEDSEFFENFRNAIEEYLLNINKSMIDSLYNIDVFSQNYVNVVRPIDLSSVFPKTINLGPIMRALSGFNDLSKVITSVSKIDYSKIINASSLGAASLAAATNQINSTANLLSNVLGPQINTWNHWADVNKQLFNETFEQWDKFEKRYKIARAEAISALKKYKWFMTPSLPIDFVFSAVKIGRRSGNQRRMMNILFVEYFSEDNFVNLRELLDVWASKNVFDHRMKIFRDCVSVITQSDKKTNPSNLVIPTLIAQIDGIQREFMASNGIIFKKKGGLKDSRGHGVKWRSWYENLTSDGELLDSANDIFLNILFQDADHGKPLKTPYTFSRHKIMHGEYYRYGRFDNTIRAFLILDFFAALMDDS</sequence>
<reference evidence="1" key="1">
    <citation type="submission" date="2020-10" db="EMBL/GenBank/DDBJ databases">
        <title>Dehalococcoides mccartyi of a TCE/Cr reducing biochatode.</title>
        <authorList>
            <person name="Matturro B."/>
        </authorList>
    </citation>
    <scope>NUCLEOTIDE SEQUENCE</scope>
    <source>
        <strain evidence="1">Bin2</strain>
    </source>
</reference>
<dbReference type="AlphaFoldDB" id="A0A843AXC0"/>